<dbReference type="EMBL" id="UOFV01000332">
    <property type="protein sequence ID" value="VAX02653.1"/>
    <property type="molecule type" value="Genomic_DNA"/>
</dbReference>
<proteinExistence type="predicted"/>
<organism evidence="1">
    <name type="scientific">hydrothermal vent metagenome</name>
    <dbReference type="NCBI Taxonomy" id="652676"/>
    <lineage>
        <taxon>unclassified sequences</taxon>
        <taxon>metagenomes</taxon>
        <taxon>ecological metagenomes</taxon>
    </lineage>
</organism>
<evidence type="ECO:0000313" key="1">
    <source>
        <dbReference type="EMBL" id="VAX02653.1"/>
    </source>
</evidence>
<protein>
    <submittedName>
        <fullName evidence="1">Uncharacterized protein</fullName>
    </submittedName>
</protein>
<sequence length="24" mass="2654">TLELFQQGELKKMVTEATESAKAT</sequence>
<accession>A0A3B1AS18</accession>
<dbReference type="AlphaFoldDB" id="A0A3B1AS18"/>
<feature type="non-terminal residue" evidence="1">
    <location>
        <position position="1"/>
    </location>
</feature>
<gene>
    <name evidence="1" type="ORF">MNBD_GAMMA19-164</name>
</gene>
<name>A0A3B1AS18_9ZZZZ</name>
<reference evidence="1" key="1">
    <citation type="submission" date="2018-06" db="EMBL/GenBank/DDBJ databases">
        <authorList>
            <person name="Zhirakovskaya E."/>
        </authorList>
    </citation>
    <scope>NUCLEOTIDE SEQUENCE</scope>
</reference>